<name>A0A0G0K9G6_9BACT</name>
<dbReference type="Proteomes" id="UP000034324">
    <property type="component" value="Unassembled WGS sequence"/>
</dbReference>
<organism evidence="2 3">
    <name type="scientific">Candidatus Daviesbacteria bacterium GW2011_GWF2_38_6</name>
    <dbReference type="NCBI Taxonomy" id="1618432"/>
    <lineage>
        <taxon>Bacteria</taxon>
        <taxon>Candidatus Daviesiibacteriota</taxon>
    </lineage>
</organism>
<evidence type="ECO:0000259" key="1">
    <source>
        <dbReference type="PROSITE" id="PS50943"/>
    </source>
</evidence>
<evidence type="ECO:0000313" key="3">
    <source>
        <dbReference type="Proteomes" id="UP000034324"/>
    </source>
</evidence>
<accession>A0A0G0K9G6</accession>
<dbReference type="GO" id="GO:0003677">
    <property type="term" value="F:DNA binding"/>
    <property type="evidence" value="ECO:0007669"/>
    <property type="project" value="InterPro"/>
</dbReference>
<comment type="caution">
    <text evidence="2">The sequence shown here is derived from an EMBL/GenBank/DDBJ whole genome shotgun (WGS) entry which is preliminary data.</text>
</comment>
<proteinExistence type="predicted"/>
<feature type="domain" description="HTH cro/C1-type" evidence="1">
    <location>
        <begin position="73"/>
        <end position="112"/>
    </location>
</feature>
<dbReference type="InterPro" id="IPR001387">
    <property type="entry name" value="Cro/C1-type_HTH"/>
</dbReference>
<sequence length="293" mass="33599">MLCTNCFNSEYQTTTISKEVVINGRPQAIQNLECEKCPGCGDIIFTHPQSLALDKKRINLEFSSKPILTPLQLKLLRKILDMRLEEICDLLHIGQNSYGRWERGEVVISPSMNLLVHQFIEHFPEARINLIETEMRAEIEKAKARYLNASVSLGEFIRSVIQTTKIMTDIVCSRLGIDVPQLERIENNDLPPENIPVGVSVNILQFFELTMDNLRQLLNNTLKIQNVKSQVSFMHARTLHYGKKAESMYVRSMNKILEKYVSEETPEFQPSINPEYLKKVNACLQQEGVSGRF</sequence>
<dbReference type="Pfam" id="PF15731">
    <property type="entry name" value="MqsA_antitoxin"/>
    <property type="match status" value="1"/>
</dbReference>
<dbReference type="EMBL" id="LBVC01000077">
    <property type="protein sequence ID" value="KKQ76298.1"/>
    <property type="molecule type" value="Genomic_DNA"/>
</dbReference>
<dbReference type="InterPro" id="IPR010982">
    <property type="entry name" value="Lambda_DNA-bd_dom_sf"/>
</dbReference>
<reference evidence="2 3" key="1">
    <citation type="journal article" date="2015" name="Nature">
        <title>rRNA introns, odd ribosomes, and small enigmatic genomes across a large radiation of phyla.</title>
        <authorList>
            <person name="Brown C.T."/>
            <person name="Hug L.A."/>
            <person name="Thomas B.C."/>
            <person name="Sharon I."/>
            <person name="Castelle C.J."/>
            <person name="Singh A."/>
            <person name="Wilkins M.J."/>
            <person name="Williams K.H."/>
            <person name="Banfield J.F."/>
        </authorList>
    </citation>
    <scope>NUCLEOTIDE SEQUENCE [LARGE SCALE GENOMIC DNA]</scope>
</reference>
<dbReference type="Gene3D" id="1.10.260.40">
    <property type="entry name" value="lambda repressor-like DNA-binding domains"/>
    <property type="match status" value="1"/>
</dbReference>
<dbReference type="PROSITE" id="PS50943">
    <property type="entry name" value="HTH_CROC1"/>
    <property type="match status" value="1"/>
</dbReference>
<dbReference type="SUPFAM" id="SSF47413">
    <property type="entry name" value="lambda repressor-like DNA-binding domains"/>
    <property type="match status" value="1"/>
</dbReference>
<protein>
    <recommendedName>
        <fullName evidence="1">HTH cro/C1-type domain-containing protein</fullName>
    </recommendedName>
</protein>
<dbReference type="CDD" id="cd00093">
    <property type="entry name" value="HTH_XRE"/>
    <property type="match status" value="1"/>
</dbReference>
<dbReference type="AlphaFoldDB" id="A0A0G0K9G6"/>
<evidence type="ECO:0000313" key="2">
    <source>
        <dbReference type="EMBL" id="KKQ76298.1"/>
    </source>
</evidence>
<gene>
    <name evidence="2" type="ORF">US99_C0077G0001</name>
</gene>
<dbReference type="InterPro" id="IPR032758">
    <property type="entry name" value="MqsA/HigA-2"/>
</dbReference>